<protein>
    <submittedName>
        <fullName evidence="1">DUF4278 domain-containing protein</fullName>
    </submittedName>
</protein>
<dbReference type="InterPro" id="IPR025458">
    <property type="entry name" value="DUF4278"/>
</dbReference>
<evidence type="ECO:0000313" key="3">
    <source>
        <dbReference type="Proteomes" id="UP000029738"/>
    </source>
</evidence>
<sequence>MKLYYRGLSYELNSSKIASRTTEKPFQPAPMVSSAYNLIYRGVTYRVNPNAKPVEVPLPPATYKLSYRGINYLVNRNARGEVTLINQSINSLQVDTQSPLTEF</sequence>
<evidence type="ECO:0000313" key="1">
    <source>
        <dbReference type="EMBL" id="KAF3889079.1"/>
    </source>
</evidence>
<name>A0A0C1MYL3_9CYAN</name>
<dbReference type="Proteomes" id="UP000029738">
    <property type="component" value="Unassembled WGS sequence"/>
</dbReference>
<reference evidence="2" key="1">
    <citation type="journal article" date="2015" name="Genome Announc.">
        <title>Draft Genome Sequence of Tolypothrix boutellei Strain VB521301.</title>
        <authorList>
            <person name="Chandrababunaidu M.M."/>
            <person name="Singh D."/>
            <person name="Sen D."/>
            <person name="Bhan S."/>
            <person name="Das S."/>
            <person name="Gupta A."/>
            <person name="Adhikary S.P."/>
            <person name="Tripathy S."/>
        </authorList>
    </citation>
    <scope>NUCLEOTIDE SEQUENCE</scope>
    <source>
        <strain evidence="2">VB521301</strain>
    </source>
</reference>
<evidence type="ECO:0000313" key="2">
    <source>
        <dbReference type="EMBL" id="KIE07447.1"/>
    </source>
</evidence>
<dbReference type="OrthoDB" id="515032at2"/>
<dbReference type="RefSeq" id="WP_038076067.1">
    <property type="nucleotide sequence ID" value="NZ_JHEG04000001.1"/>
</dbReference>
<dbReference type="Pfam" id="PF14105">
    <property type="entry name" value="DUF4278"/>
    <property type="match status" value="1"/>
</dbReference>
<comment type="caution">
    <text evidence="2">The sequence shown here is derived from an EMBL/GenBank/DDBJ whole genome shotgun (WGS) entry which is preliminary data.</text>
</comment>
<reference evidence="1" key="2">
    <citation type="submission" date="2019-11" db="EMBL/GenBank/DDBJ databases">
        <title>Improved Assembly of Tolypothrix boutellei genome.</title>
        <authorList>
            <person name="Sarangi A.N."/>
            <person name="Mukherjee M."/>
            <person name="Ghosh S."/>
            <person name="Singh D."/>
            <person name="Das A."/>
            <person name="Kant S."/>
            <person name="Prusty A."/>
            <person name="Tripathy S."/>
        </authorList>
    </citation>
    <scope>NUCLEOTIDE SEQUENCE</scope>
    <source>
        <strain evidence="1">VB521301</strain>
    </source>
</reference>
<accession>A0A0C1MYL3</accession>
<organism evidence="2">
    <name type="scientific">Tolypothrix bouteillei VB521301</name>
    <dbReference type="NCBI Taxonomy" id="1479485"/>
    <lineage>
        <taxon>Bacteria</taxon>
        <taxon>Bacillati</taxon>
        <taxon>Cyanobacteriota</taxon>
        <taxon>Cyanophyceae</taxon>
        <taxon>Nostocales</taxon>
        <taxon>Tolypothrichaceae</taxon>
        <taxon>Tolypothrix</taxon>
    </lineage>
</organism>
<proteinExistence type="predicted"/>
<keyword evidence="3" id="KW-1185">Reference proteome</keyword>
<dbReference type="EMBL" id="JHEG02000059">
    <property type="protein sequence ID" value="KIE07447.1"/>
    <property type="molecule type" value="Genomic_DNA"/>
</dbReference>
<gene>
    <name evidence="2" type="ORF">DA73_0240900</name>
    <name evidence="1" type="ORF">DA73_0400029065</name>
</gene>
<dbReference type="EMBL" id="JHEG04000001">
    <property type="protein sequence ID" value="KAF3889079.1"/>
    <property type="molecule type" value="Genomic_DNA"/>
</dbReference>
<dbReference type="AlphaFoldDB" id="A0A0C1MYL3"/>